<keyword evidence="6" id="KW-1185">Reference proteome</keyword>
<dbReference type="Gene3D" id="3.30.70.2330">
    <property type="match status" value="1"/>
</dbReference>
<dbReference type="GO" id="GO:0003676">
    <property type="term" value="F:nucleic acid binding"/>
    <property type="evidence" value="ECO:0007669"/>
    <property type="project" value="InterPro"/>
</dbReference>
<name>A0A3A4A7J3_9ACTN</name>
<evidence type="ECO:0000256" key="3">
    <source>
        <dbReference type="SAM" id="MobiDB-lite"/>
    </source>
</evidence>
<gene>
    <name evidence="5" type="ORF">D5H75_31555</name>
</gene>
<organism evidence="5 6">
    <name type="scientific">Bailinhaonella thermotolerans</name>
    <dbReference type="NCBI Taxonomy" id="1070861"/>
    <lineage>
        <taxon>Bacteria</taxon>
        <taxon>Bacillati</taxon>
        <taxon>Actinomycetota</taxon>
        <taxon>Actinomycetes</taxon>
        <taxon>Streptosporangiales</taxon>
        <taxon>Streptosporangiaceae</taxon>
        <taxon>Bailinhaonella</taxon>
    </lineage>
</organism>
<feature type="compositionally biased region" description="Low complexity" evidence="3">
    <location>
        <begin position="12"/>
        <end position="25"/>
    </location>
</feature>
<feature type="region of interest" description="Disordered" evidence="3">
    <location>
        <begin position="1"/>
        <end position="28"/>
    </location>
</feature>
<dbReference type="Proteomes" id="UP000265768">
    <property type="component" value="Unassembled WGS sequence"/>
</dbReference>
<sequence>MTGVLRSNLAARRPGTRMMPRPGGRSVACAAPARRTGTVGGMRSSQPAPCPLPSTLPVAGVSRTQHIVRGLSPGQELYAVRDDGNAYDPNAVMFVLPDGSLVGYVPRVLNRRLRARAEAAWRCRVSEVLPGETWGLRVTVLPGQPEETPEPRSPLFADTAPPAPPHDPPAVTTRGGRPLGVLDSRQGGLVHVRRPDGTTAAYPESSVRVSADQPRPQRPDAAVSSPLPR</sequence>
<evidence type="ECO:0000313" key="5">
    <source>
        <dbReference type="EMBL" id="RJL23971.1"/>
    </source>
</evidence>
<evidence type="ECO:0000313" key="6">
    <source>
        <dbReference type="Proteomes" id="UP000265768"/>
    </source>
</evidence>
<evidence type="ECO:0000259" key="4">
    <source>
        <dbReference type="Pfam" id="PF08797"/>
    </source>
</evidence>
<dbReference type="EMBL" id="QZEY01000017">
    <property type="protein sequence ID" value="RJL23971.1"/>
    <property type="molecule type" value="Genomic_DNA"/>
</dbReference>
<feature type="region of interest" description="Disordered" evidence="3">
    <location>
        <begin position="142"/>
        <end position="229"/>
    </location>
</feature>
<feature type="domain" description="HIRAN" evidence="4">
    <location>
        <begin position="57"/>
        <end position="115"/>
    </location>
</feature>
<dbReference type="Pfam" id="PF08797">
    <property type="entry name" value="HIRAN"/>
    <property type="match status" value="1"/>
</dbReference>
<dbReference type="GO" id="GO:0008270">
    <property type="term" value="F:zinc ion binding"/>
    <property type="evidence" value="ECO:0007669"/>
    <property type="project" value="InterPro"/>
</dbReference>
<proteinExistence type="predicted"/>
<dbReference type="GO" id="GO:0016818">
    <property type="term" value="F:hydrolase activity, acting on acid anhydrides, in phosphorus-containing anhydrides"/>
    <property type="evidence" value="ECO:0007669"/>
    <property type="project" value="InterPro"/>
</dbReference>
<protein>
    <recommendedName>
        <fullName evidence="4">HIRAN domain-containing protein</fullName>
    </recommendedName>
</protein>
<comment type="caution">
    <text evidence="5">The sequence shown here is derived from an EMBL/GenBank/DDBJ whole genome shotgun (WGS) entry which is preliminary data.</text>
</comment>
<reference evidence="5 6" key="1">
    <citation type="submission" date="2018-09" db="EMBL/GenBank/DDBJ databases">
        <title>YIM 75507 draft genome.</title>
        <authorList>
            <person name="Tang S."/>
            <person name="Feng Y."/>
        </authorList>
    </citation>
    <scope>NUCLEOTIDE SEQUENCE [LARGE SCALE GENOMIC DNA]</scope>
    <source>
        <strain evidence="5 6">YIM 75507</strain>
    </source>
</reference>
<evidence type="ECO:0000256" key="2">
    <source>
        <dbReference type="ARBA" id="ARBA00022801"/>
    </source>
</evidence>
<accession>A0A3A4A7J3</accession>
<dbReference type="AlphaFoldDB" id="A0A3A4A7J3"/>
<dbReference type="InterPro" id="IPR014905">
    <property type="entry name" value="HIRAN"/>
</dbReference>
<evidence type="ECO:0000256" key="1">
    <source>
        <dbReference type="ARBA" id="ARBA00022723"/>
    </source>
</evidence>
<keyword evidence="1" id="KW-0479">Metal-binding</keyword>
<keyword evidence="2" id="KW-0378">Hydrolase</keyword>